<feature type="compositionally biased region" description="Basic and acidic residues" evidence="1">
    <location>
        <begin position="29"/>
        <end position="41"/>
    </location>
</feature>
<accession>A0A545TSY6</accession>
<feature type="region of interest" description="Disordered" evidence="1">
    <location>
        <begin position="1"/>
        <end position="41"/>
    </location>
</feature>
<name>A0A545TSY6_9PROT</name>
<comment type="caution">
    <text evidence="2">The sequence shown here is derived from an EMBL/GenBank/DDBJ whole genome shotgun (WGS) entry which is preliminary data.</text>
</comment>
<evidence type="ECO:0000256" key="1">
    <source>
        <dbReference type="SAM" id="MobiDB-lite"/>
    </source>
</evidence>
<protein>
    <submittedName>
        <fullName evidence="2">Uncharacterized protein</fullName>
    </submittedName>
</protein>
<dbReference type="AlphaFoldDB" id="A0A545TSY6"/>
<dbReference type="Proteomes" id="UP000315252">
    <property type="component" value="Unassembled WGS sequence"/>
</dbReference>
<evidence type="ECO:0000313" key="2">
    <source>
        <dbReference type="EMBL" id="TQV80330.1"/>
    </source>
</evidence>
<dbReference type="EMBL" id="VHSH01000003">
    <property type="protein sequence ID" value="TQV80330.1"/>
    <property type="molecule type" value="Genomic_DNA"/>
</dbReference>
<evidence type="ECO:0000313" key="3">
    <source>
        <dbReference type="Proteomes" id="UP000315252"/>
    </source>
</evidence>
<gene>
    <name evidence="2" type="ORF">FKG95_09045</name>
</gene>
<sequence>MNTEPLDIQEHHSPTEPVTVEQGTGRGISKTETRQRSSEKQVMDALAEADVLQLAMTLRRGWMLHGGANIQAQDHSRQRFGMPSEFMSKSDMIVYRTYKEWRQRCKAEHVSIGPLYDVWFCGHGMKKVARWYKVRDSRVIDLMIEALEA</sequence>
<proteinExistence type="predicted"/>
<reference evidence="2 3" key="1">
    <citation type="submission" date="2019-06" db="EMBL/GenBank/DDBJ databases">
        <title>Whole genome sequence for Rhodospirillaceae sp. R148.</title>
        <authorList>
            <person name="Wang G."/>
        </authorList>
    </citation>
    <scope>NUCLEOTIDE SEQUENCE [LARGE SCALE GENOMIC DNA]</scope>
    <source>
        <strain evidence="2 3">R148</strain>
    </source>
</reference>
<dbReference type="RefSeq" id="WP_142896043.1">
    <property type="nucleotide sequence ID" value="NZ_ML660054.1"/>
</dbReference>
<organism evidence="2 3">
    <name type="scientific">Denitrobaculum tricleocarpae</name>
    <dbReference type="NCBI Taxonomy" id="2591009"/>
    <lineage>
        <taxon>Bacteria</taxon>
        <taxon>Pseudomonadati</taxon>
        <taxon>Pseudomonadota</taxon>
        <taxon>Alphaproteobacteria</taxon>
        <taxon>Rhodospirillales</taxon>
        <taxon>Rhodospirillaceae</taxon>
        <taxon>Denitrobaculum</taxon>
    </lineage>
</organism>
<keyword evidence="3" id="KW-1185">Reference proteome</keyword>